<dbReference type="GO" id="GO:1990456">
    <property type="term" value="P:mitochondrion-endoplasmic reticulum membrane tethering"/>
    <property type="evidence" value="ECO:0007669"/>
    <property type="project" value="TreeGrafter"/>
</dbReference>
<dbReference type="InterPro" id="IPR031468">
    <property type="entry name" value="SMP_LBD"/>
</dbReference>
<dbReference type="InterPro" id="IPR027536">
    <property type="entry name" value="MDM34"/>
</dbReference>
<evidence type="ECO:0000256" key="9">
    <source>
        <dbReference type="ARBA" id="ARBA00023136"/>
    </source>
</evidence>
<feature type="compositionally biased region" description="Low complexity" evidence="11">
    <location>
        <begin position="676"/>
        <end position="711"/>
    </location>
</feature>
<dbReference type="GO" id="GO:0032865">
    <property type="term" value="C:ERMES complex"/>
    <property type="evidence" value="ECO:0007669"/>
    <property type="project" value="UniProtKB-UniRule"/>
</dbReference>
<keyword evidence="9 10" id="KW-0472">Membrane</keyword>
<dbReference type="STRING" id="246404.A0A507DML9"/>
<keyword evidence="2" id="KW-0813">Transport</keyword>
<evidence type="ECO:0000313" key="14">
    <source>
        <dbReference type="Proteomes" id="UP000320333"/>
    </source>
</evidence>
<feature type="region of interest" description="Disordered" evidence="11">
    <location>
        <begin position="494"/>
        <end position="567"/>
    </location>
</feature>
<accession>A0A507DML9</accession>
<feature type="compositionally biased region" description="Polar residues" evidence="11">
    <location>
        <begin position="349"/>
        <end position="362"/>
    </location>
</feature>
<feature type="compositionally biased region" description="Low complexity" evidence="11">
    <location>
        <begin position="230"/>
        <end position="241"/>
    </location>
</feature>
<feature type="region of interest" description="Disordered" evidence="11">
    <location>
        <begin position="425"/>
        <end position="481"/>
    </location>
</feature>
<evidence type="ECO:0000256" key="8">
    <source>
        <dbReference type="ARBA" id="ARBA00023128"/>
    </source>
</evidence>
<dbReference type="HAMAP" id="MF_03105">
    <property type="entry name" value="Mdm34"/>
    <property type="match status" value="1"/>
</dbReference>
<comment type="function">
    <text evidence="10">Component of the ERMES/MDM complex, which serves as a molecular tether to connect the endoplasmic reticulum (ER) and mitochondria. Components of this complex are involved in the control of mitochondrial shape and protein biogenesis, and function in nonvesicular lipid trafficking between the ER and mitochondria. MDM34 is required for the interaction of the ER-resident membrane protein MMM1 and the outer mitochondrial membrane-resident beta-barrel protein MDM10.</text>
</comment>
<evidence type="ECO:0000256" key="5">
    <source>
        <dbReference type="ARBA" id="ARBA00022787"/>
    </source>
</evidence>
<keyword evidence="4 10" id="KW-0812">Transmembrane</keyword>
<organism evidence="13 14">
    <name type="scientific">Chytriomyces confervae</name>
    <dbReference type="NCBI Taxonomy" id="246404"/>
    <lineage>
        <taxon>Eukaryota</taxon>
        <taxon>Fungi</taxon>
        <taxon>Fungi incertae sedis</taxon>
        <taxon>Chytridiomycota</taxon>
        <taxon>Chytridiomycota incertae sedis</taxon>
        <taxon>Chytridiomycetes</taxon>
        <taxon>Chytridiales</taxon>
        <taxon>Chytriomycetaceae</taxon>
        <taxon>Chytriomyces</taxon>
    </lineage>
</organism>
<dbReference type="PANTHER" id="PTHR28185:SF1">
    <property type="entry name" value="MITOCHONDRIAL DISTRIBUTION AND MORPHOLOGY PROTEIN 34"/>
    <property type="match status" value="1"/>
</dbReference>
<feature type="compositionally biased region" description="Low complexity" evidence="11">
    <location>
        <begin position="756"/>
        <end position="769"/>
    </location>
</feature>
<evidence type="ECO:0000256" key="2">
    <source>
        <dbReference type="ARBA" id="ARBA00022448"/>
    </source>
</evidence>
<reference evidence="13 14" key="1">
    <citation type="journal article" date="2019" name="Sci. Rep.">
        <title>Comparative genomics of chytrid fungi reveal insights into the obligate biotrophic and pathogenic lifestyle of Synchytrium endobioticum.</title>
        <authorList>
            <person name="van de Vossenberg B.T.L.H."/>
            <person name="Warris S."/>
            <person name="Nguyen H.D.T."/>
            <person name="van Gent-Pelzer M.P.E."/>
            <person name="Joly D.L."/>
            <person name="van de Geest H.C."/>
            <person name="Bonants P.J.M."/>
            <person name="Smith D.S."/>
            <person name="Levesque C.A."/>
            <person name="van der Lee T.A.J."/>
        </authorList>
    </citation>
    <scope>NUCLEOTIDE SEQUENCE [LARGE SCALE GENOMIC DNA]</scope>
    <source>
        <strain evidence="13 14">CBS 675.73</strain>
    </source>
</reference>
<feature type="compositionally biased region" description="Basic residues" evidence="11">
    <location>
        <begin position="719"/>
        <end position="729"/>
    </location>
</feature>
<feature type="compositionally biased region" description="Polar residues" evidence="11">
    <location>
        <begin position="205"/>
        <end position="223"/>
    </location>
</feature>
<feature type="compositionally biased region" description="Polar residues" evidence="11">
    <location>
        <begin position="524"/>
        <end position="533"/>
    </location>
</feature>
<dbReference type="GO" id="GO:0008289">
    <property type="term" value="F:lipid binding"/>
    <property type="evidence" value="ECO:0007669"/>
    <property type="project" value="UniProtKB-KW"/>
</dbReference>
<keyword evidence="5 10" id="KW-1000">Mitochondrion outer membrane</keyword>
<feature type="compositionally biased region" description="Low complexity" evidence="11">
    <location>
        <begin position="897"/>
        <end position="908"/>
    </location>
</feature>
<dbReference type="GO" id="GO:0007005">
    <property type="term" value="P:mitochondrion organization"/>
    <property type="evidence" value="ECO:0007669"/>
    <property type="project" value="InterPro"/>
</dbReference>
<dbReference type="EMBL" id="QEAP01000988">
    <property type="protein sequence ID" value="TPX52914.1"/>
    <property type="molecule type" value="Genomic_DNA"/>
</dbReference>
<feature type="compositionally biased region" description="Polar residues" evidence="11">
    <location>
        <begin position="544"/>
        <end position="565"/>
    </location>
</feature>
<evidence type="ECO:0000256" key="1">
    <source>
        <dbReference type="ARBA" id="ARBA00004370"/>
    </source>
</evidence>
<evidence type="ECO:0000256" key="11">
    <source>
        <dbReference type="SAM" id="MobiDB-lite"/>
    </source>
</evidence>
<comment type="subunit">
    <text evidence="10">Component of the ER-mitochondria encounter structure (ERMES) or MDM complex, composed of MMM1, MDM10, MDM12 and MDM34.</text>
</comment>
<feature type="domain" description="SMP-LTD" evidence="12">
    <location>
        <begin position="1"/>
        <end position="193"/>
    </location>
</feature>
<evidence type="ECO:0000256" key="6">
    <source>
        <dbReference type="ARBA" id="ARBA00023055"/>
    </source>
</evidence>
<keyword evidence="3 10" id="KW-1134">Transmembrane beta strand</keyword>
<dbReference type="PANTHER" id="PTHR28185">
    <property type="entry name" value="MITOCHONDRIAL DISTRIBUTION AND MORPHOLOGY PROTEIN 34"/>
    <property type="match status" value="1"/>
</dbReference>
<keyword evidence="8 10" id="KW-0496">Mitochondrion</keyword>
<feature type="region of interest" description="Disordered" evidence="11">
    <location>
        <begin position="842"/>
        <end position="862"/>
    </location>
</feature>
<dbReference type="CDD" id="cd21673">
    <property type="entry name" value="SMP_Mdm34"/>
    <property type="match status" value="1"/>
</dbReference>
<gene>
    <name evidence="10" type="primary">MDM34</name>
    <name evidence="13" type="ORF">CcCBS67573_g09782</name>
</gene>
<name>A0A507DML9_9FUNG</name>
<evidence type="ECO:0000256" key="3">
    <source>
        <dbReference type="ARBA" id="ARBA00022452"/>
    </source>
</evidence>
<comment type="domain">
    <text evidence="10">Lacks alpha-helical transmembrane segments, suggesting that it resides in the membrane via beta-sheet conformations similar to those predicted for other outer membrane proteins and porin.</text>
</comment>
<comment type="similarity">
    <text evidence="10">Belongs to the MDM34 family.</text>
</comment>
<feature type="region of interest" description="Disordered" evidence="11">
    <location>
        <begin position="676"/>
        <end position="789"/>
    </location>
</feature>
<dbReference type="Pfam" id="PF26545">
    <property type="entry name" value="Mdm34_N"/>
    <property type="match status" value="1"/>
</dbReference>
<evidence type="ECO:0000256" key="4">
    <source>
        <dbReference type="ARBA" id="ARBA00022692"/>
    </source>
</evidence>
<sequence length="961" mass="101354">MAFKVNWPKFSEDFIAQASQQMTIALNKGQKPNNIVGNIVVDDLNMGTKPPDLEILEIGDLADDRFKGIFKMTYAGDAHVILNTKVQANPLNLPRHEYTVKHSPAILAANHPLVVPMRLRISNLKLRGIIVFVIDKHKGTTLVFKNDPLEKVDVNSTFDGVASVRRFLQSQIEGQLRQMFQEDLPMLIHKLSLVLIQQQQEALSGTTQASNTEIASSRASSQDGDSDSPATTAAAATTATTLSNDETSDTQHKLLPEETVLKLLSRPHHQKWKKNEPVTILDSESDMGHTEMQSVGAYVLHKSLHPESSFVGLEVVMEGLQKNVSDAKMSNSVTSDSGASSASETSSAVRNASKSQNVNPSPLSKIAESDSATRSDLPAASNGPSSHPIMSNGLRIPVQTNHPINRFLSKTPKVEASIRSASYSYTPSLPESNYHEAPVASSVRSVPSEKRNRHSAPPKQKADRLQRQFYSPSVPPSPRSLNIVQRSSISLFNEDTSRSSLHEEFRGSSPNSNRYAPQPPRLNSAESIASSFRGSIHGGGDANSIHTTTSDRTQTSYNPNHQYHPQPSAAATLKQNSKPLVFKDRVTLQPSDNQVTAHLASLMMANHTISPVMHRLEHATFRTGTSTSLVHAGVASSAVNLAGGVFHGSSTALNGITMTGNSISNSTSAIITSTAITSEPSEKSPSSPPSLKGASHSLSGVHLSSLGAGHSTTSAPGSARKKVAPRNVRKLTLPSGVPGITRSGSGLFGEPGIRQRTAGSAGRASSIGSGDAGGGGGNRTRGSSLTDGYAGGGSGGFGSGADGNGARSSILFRASSRVLEEEADALGDMLVDRLEVQRSLRTGGQGKTYTEYSEDSSGDEQLTIKSPPQILSGLMGRAVTISAAAANAVTGGTENQPPRSTSSLSTRSAGSVATIKAKKVVRVKSNASGISVVSPTSAISVGGVLMSPSTGDMSPSNSFAE</sequence>
<keyword evidence="6" id="KW-0445">Lipid transport</keyword>
<feature type="region of interest" description="Disordered" evidence="11">
    <location>
        <begin position="327"/>
        <end position="395"/>
    </location>
</feature>
<feature type="compositionally biased region" description="Basic and acidic residues" evidence="11">
    <location>
        <begin position="495"/>
        <end position="506"/>
    </location>
</feature>
<dbReference type="Proteomes" id="UP000320333">
    <property type="component" value="Unassembled WGS sequence"/>
</dbReference>
<evidence type="ECO:0000259" key="12">
    <source>
        <dbReference type="PROSITE" id="PS51847"/>
    </source>
</evidence>
<feature type="region of interest" description="Disordered" evidence="11">
    <location>
        <begin position="205"/>
        <end position="253"/>
    </location>
</feature>
<keyword evidence="14" id="KW-1185">Reference proteome</keyword>
<dbReference type="InterPro" id="IPR058825">
    <property type="entry name" value="MDM34_N"/>
</dbReference>
<evidence type="ECO:0000256" key="7">
    <source>
        <dbReference type="ARBA" id="ARBA00023121"/>
    </source>
</evidence>
<keyword evidence="7" id="KW-0446">Lipid-binding</keyword>
<feature type="region of interest" description="Disordered" evidence="11">
    <location>
        <begin position="889"/>
        <end position="908"/>
    </location>
</feature>
<dbReference type="AlphaFoldDB" id="A0A507DML9"/>
<feature type="compositionally biased region" description="Polar residues" evidence="11">
    <location>
        <begin position="842"/>
        <end position="851"/>
    </location>
</feature>
<feature type="compositionally biased region" description="Low complexity" evidence="11">
    <location>
        <begin position="330"/>
        <end position="348"/>
    </location>
</feature>
<feature type="compositionally biased region" description="Low complexity" evidence="11">
    <location>
        <begin position="437"/>
        <end position="446"/>
    </location>
</feature>
<dbReference type="OrthoDB" id="17927at2759"/>
<proteinExistence type="inferred from homology"/>
<evidence type="ECO:0000256" key="10">
    <source>
        <dbReference type="HAMAP-Rule" id="MF_03105"/>
    </source>
</evidence>
<comment type="subcellular location">
    <subcellularLocation>
        <location evidence="1">Membrane</location>
    </subcellularLocation>
    <subcellularLocation>
        <location evidence="10">Mitochondrion outer membrane</location>
        <topology evidence="10">Multi-pass membrane protein</topology>
    </subcellularLocation>
    <text evidence="10">The ERMES/MDM complex localizes to a few discrete foci (around 10 per single cell), that represent mitochondria-endoplasmic reticulum junctions. These foci are often found next to mtDNA nucleoids.</text>
</comment>
<protein>
    <recommendedName>
        <fullName evidence="10">Mitochondrial distribution and morphology protein 34</fullName>
    </recommendedName>
</protein>
<feature type="compositionally biased region" description="Gly residues" evidence="11">
    <location>
        <begin position="770"/>
        <end position="779"/>
    </location>
</feature>
<evidence type="ECO:0000313" key="13">
    <source>
        <dbReference type="EMBL" id="TPX52914.1"/>
    </source>
</evidence>
<dbReference type="GO" id="GO:0015914">
    <property type="term" value="P:phospholipid transport"/>
    <property type="evidence" value="ECO:0007669"/>
    <property type="project" value="TreeGrafter"/>
</dbReference>
<comment type="caution">
    <text evidence="13">The sequence shown here is derived from an EMBL/GenBank/DDBJ whole genome shotgun (WGS) entry which is preliminary data.</text>
</comment>
<dbReference type="PROSITE" id="PS51847">
    <property type="entry name" value="SMP"/>
    <property type="match status" value="1"/>
</dbReference>